<feature type="transmembrane region" description="Helical" evidence="6">
    <location>
        <begin position="21"/>
        <end position="46"/>
    </location>
</feature>
<keyword evidence="5 6" id="KW-0472">Membrane</keyword>
<dbReference type="InterPro" id="IPR042240">
    <property type="entry name" value="CHASE_sf"/>
</dbReference>
<accession>A0A6J4R7G0</accession>
<feature type="domain" description="CHASE" evidence="7">
    <location>
        <begin position="89"/>
        <end position="321"/>
    </location>
</feature>
<dbReference type="InterPro" id="IPR003594">
    <property type="entry name" value="HATPase_dom"/>
</dbReference>
<dbReference type="Pfam" id="PF13581">
    <property type="entry name" value="HATPase_c_2"/>
    <property type="match status" value="1"/>
</dbReference>
<evidence type="ECO:0000259" key="7">
    <source>
        <dbReference type="PROSITE" id="PS50839"/>
    </source>
</evidence>
<evidence type="ECO:0000256" key="5">
    <source>
        <dbReference type="ARBA" id="ARBA00023136"/>
    </source>
</evidence>
<dbReference type="GO" id="GO:0016020">
    <property type="term" value="C:membrane"/>
    <property type="evidence" value="ECO:0007669"/>
    <property type="project" value="UniProtKB-SubCell"/>
</dbReference>
<protein>
    <submittedName>
        <fullName evidence="8">Serine phosphatase RsbU, regulator of sigma subunit</fullName>
    </submittedName>
</protein>
<dbReference type="GO" id="GO:0016791">
    <property type="term" value="F:phosphatase activity"/>
    <property type="evidence" value="ECO:0007669"/>
    <property type="project" value="TreeGrafter"/>
</dbReference>
<dbReference type="PANTHER" id="PTHR43156:SF2">
    <property type="entry name" value="STAGE II SPORULATION PROTEIN E"/>
    <property type="match status" value="1"/>
</dbReference>
<dbReference type="Pfam" id="PF07228">
    <property type="entry name" value="SpoIIE"/>
    <property type="match status" value="1"/>
</dbReference>
<keyword evidence="3" id="KW-0378">Hydrolase</keyword>
<dbReference type="Gene3D" id="3.30.450.350">
    <property type="entry name" value="CHASE domain"/>
    <property type="match status" value="1"/>
</dbReference>
<keyword evidence="2 6" id="KW-0812">Transmembrane</keyword>
<reference evidence="8" key="1">
    <citation type="submission" date="2020-02" db="EMBL/GenBank/DDBJ databases">
        <authorList>
            <person name="Meier V. D."/>
        </authorList>
    </citation>
    <scope>NUCLEOTIDE SEQUENCE</scope>
    <source>
        <strain evidence="8">AVDCRST_MAG58</strain>
    </source>
</reference>
<dbReference type="Gene3D" id="3.30.565.10">
    <property type="entry name" value="Histidine kinase-like ATPase, C-terminal domain"/>
    <property type="match status" value="1"/>
</dbReference>
<dbReference type="AlphaFoldDB" id="A0A6J4R7G0"/>
<dbReference type="PANTHER" id="PTHR43156">
    <property type="entry name" value="STAGE II SPORULATION PROTEIN E-RELATED"/>
    <property type="match status" value="1"/>
</dbReference>
<dbReference type="Pfam" id="PF03924">
    <property type="entry name" value="CHASE"/>
    <property type="match status" value="1"/>
</dbReference>
<evidence type="ECO:0000256" key="2">
    <source>
        <dbReference type="ARBA" id="ARBA00022692"/>
    </source>
</evidence>
<evidence type="ECO:0000256" key="1">
    <source>
        <dbReference type="ARBA" id="ARBA00004370"/>
    </source>
</evidence>
<dbReference type="PROSITE" id="PS50839">
    <property type="entry name" value="CHASE"/>
    <property type="match status" value="1"/>
</dbReference>
<evidence type="ECO:0000256" key="4">
    <source>
        <dbReference type="ARBA" id="ARBA00022989"/>
    </source>
</evidence>
<sequence length="793" mass="88068">MRRSDVGLAALRSGLTRFGRYLRRGTAAYGVLLIALLLTVIAWYYVRQTVEVQNRARFEESTQATQEALERRTKAYLDAMFGARGLFYASDSVTQEDWSDYVKGIEPASRFEGLQALGYAQRVDPEDRESFMRKSRDEGLPGMRPDLDPGGERSAYFPLTYVAPIGEANQSMLDYDFYAEDAHREPMDLARDSGEPRATNMVYVLSEAHPDDIANLALRRGFVVYLPIYQEREPLGSVGERRRALRGFIVGSFVSDELLDGIFKGSFDPAIDFEAYDGGSIASSPLLYDRDGIRRDEKKRNSFLFFKETQIRVAGRVWTLYFTTLPAFEEGAESNLPPFVLASGLMLSLLIFGITLMVVRSRSRAEIYSEDLEVANKELESFYNSVEQELGTARSIQHALLPKDLPKLDGWKIAYHYQPAREVGGDFYDFLPLDGGRIGLVIGDVSGKGIAAALVMANTQSVLRAIARRGNIAPGRVLAEANEVLYAYIPAGTFVTCFYGVLDPESGRLLYANAGHDPPYMQRAGDAQELIARGMPLGLMPGMPYEEKEADLAAGDDLLFYSDGLVEAHDSEGEMFGFPRLRDLVMVQSAGSGEELVDFLLAELTRFTGEDSEQEDDITLVTLERSRAGIKDRKTQVQPYATDSDGDRRALADFTLPSEPGNERLAMEKVAEAVNELGLSGRRLDRLKTAVAEATMNAMEHGNRYDPKVPVRIQIWLLKERLLVRIIDRGSGPLPSPTAIGPDLQAKLGGTQTARGWGLFLIERMVDEVRVSGNPDHHTVELVMRLEAGKDAS</sequence>
<organism evidence="8">
    <name type="scientific">uncultured Rubrobacteraceae bacterium</name>
    <dbReference type="NCBI Taxonomy" id="349277"/>
    <lineage>
        <taxon>Bacteria</taxon>
        <taxon>Bacillati</taxon>
        <taxon>Actinomycetota</taxon>
        <taxon>Rubrobacteria</taxon>
        <taxon>Rubrobacterales</taxon>
        <taxon>Rubrobacteraceae</taxon>
        <taxon>environmental samples</taxon>
    </lineage>
</organism>
<dbReference type="SUPFAM" id="SSF55874">
    <property type="entry name" value="ATPase domain of HSP90 chaperone/DNA topoisomerase II/histidine kinase"/>
    <property type="match status" value="1"/>
</dbReference>
<dbReference type="InterPro" id="IPR052016">
    <property type="entry name" value="Bact_Sigma-Reg"/>
</dbReference>
<dbReference type="CDD" id="cd16936">
    <property type="entry name" value="HATPase_RsbW-like"/>
    <property type="match status" value="1"/>
</dbReference>
<dbReference type="InterPro" id="IPR036457">
    <property type="entry name" value="PPM-type-like_dom_sf"/>
</dbReference>
<dbReference type="SUPFAM" id="SSF81606">
    <property type="entry name" value="PP2C-like"/>
    <property type="match status" value="1"/>
</dbReference>
<dbReference type="InterPro" id="IPR036890">
    <property type="entry name" value="HATPase_C_sf"/>
</dbReference>
<dbReference type="EMBL" id="CADCVF010000072">
    <property type="protein sequence ID" value="CAA9466259.1"/>
    <property type="molecule type" value="Genomic_DNA"/>
</dbReference>
<keyword evidence="4 6" id="KW-1133">Transmembrane helix</keyword>
<dbReference type="SMART" id="SM00331">
    <property type="entry name" value="PP2C_SIG"/>
    <property type="match status" value="1"/>
</dbReference>
<dbReference type="GO" id="GO:0007165">
    <property type="term" value="P:signal transduction"/>
    <property type="evidence" value="ECO:0007669"/>
    <property type="project" value="UniProtKB-ARBA"/>
</dbReference>
<comment type="subcellular location">
    <subcellularLocation>
        <location evidence="1">Membrane</location>
    </subcellularLocation>
</comment>
<proteinExistence type="predicted"/>
<dbReference type="InterPro" id="IPR001932">
    <property type="entry name" value="PPM-type_phosphatase-like_dom"/>
</dbReference>
<dbReference type="SMART" id="SM01079">
    <property type="entry name" value="CHASE"/>
    <property type="match status" value="1"/>
</dbReference>
<gene>
    <name evidence="8" type="ORF">AVDCRST_MAG58-3516</name>
</gene>
<evidence type="ECO:0000256" key="3">
    <source>
        <dbReference type="ARBA" id="ARBA00022801"/>
    </source>
</evidence>
<dbReference type="Gene3D" id="3.60.40.10">
    <property type="entry name" value="PPM-type phosphatase domain"/>
    <property type="match status" value="1"/>
</dbReference>
<evidence type="ECO:0000313" key="8">
    <source>
        <dbReference type="EMBL" id="CAA9466259.1"/>
    </source>
</evidence>
<name>A0A6J4R7G0_9ACTN</name>
<dbReference type="InterPro" id="IPR006189">
    <property type="entry name" value="CHASE_dom"/>
</dbReference>
<evidence type="ECO:0000256" key="6">
    <source>
        <dbReference type="SAM" id="Phobius"/>
    </source>
</evidence>